<gene>
    <name evidence="1" type="ORF">EJB05_10246</name>
</gene>
<dbReference type="AlphaFoldDB" id="A0A5J9W8Q2"/>
<protein>
    <submittedName>
        <fullName evidence="1">Uncharacterized protein</fullName>
    </submittedName>
</protein>
<dbReference type="Gramene" id="TVU43754">
    <property type="protein sequence ID" value="TVU43754"/>
    <property type="gene ID" value="EJB05_10246"/>
</dbReference>
<dbReference type="InterPro" id="IPR009003">
    <property type="entry name" value="Peptidase_S1_PA"/>
</dbReference>
<dbReference type="Gene3D" id="2.40.10.120">
    <property type="match status" value="1"/>
</dbReference>
<sequence length="643" mass="71402">TSLFRPSPSFGWAAPRLLSVFVSASVRRAVSFPRSFSPPTFPFSDLLLDWLRLGADPFSRGPTSFNMIRFIGWYSIALRKMRKAKRGGGDLPGNSRKKRKDCNTQWVSGCLCDGDSSQDACPKLSDWGKSVVSISLCNGDITLFSCSGMAVAHEGYHRTRFLTSASLVRAFDGKTTERYPALKLKSMPHGKAYVVGRDVSGDLVAKSVELCGDLKVYKDGKDLDSKTSEAWEGATIFSFDGEVVGMNLFLVTEISVFLPWATILKNLERKWASWEKKTGHARRKGLVYGFEAPVNSHPEVLNQEHLDIDSMGYPKLPSTMLDAGMILVNTFEEPFGDIRGKGVWSKLGEKAYSRINRSVVALASFSGEKRNFACTGLFIGWNGSTKILTSASLIRNSGDESSIVENLRIEVLLPSNRRINGTLEHYDLHYNVALVSVKNRYDLRPANTLLSWFRGFDVAAVGRCFKSGALMATSGELIFSTGTLDCDFLRYSSCKITKVGIGGPLVTLDGDVLGMNFYDKKIGTPYLSWPHIAKILASFEKSEMGEICNDTLGAPLWKMDGGRRNMLKSEMGEICNDTSGAPLWKTDRDRKSMLNRWPVPMPCWRHPDYVDEDKVDDDDGVEYIKGGNQIDDIHRICCDGHDC</sequence>
<keyword evidence="2" id="KW-1185">Reference proteome</keyword>
<accession>A0A5J9W8Q2</accession>
<dbReference type="Proteomes" id="UP000324897">
    <property type="component" value="Unassembled WGS sequence"/>
</dbReference>
<dbReference type="SUPFAM" id="SSF50494">
    <property type="entry name" value="Trypsin-like serine proteases"/>
    <property type="match status" value="1"/>
</dbReference>
<dbReference type="EMBL" id="RWGY01000005">
    <property type="protein sequence ID" value="TVU43754.1"/>
    <property type="molecule type" value="Genomic_DNA"/>
</dbReference>
<organism evidence="1 2">
    <name type="scientific">Eragrostis curvula</name>
    <name type="common">weeping love grass</name>
    <dbReference type="NCBI Taxonomy" id="38414"/>
    <lineage>
        <taxon>Eukaryota</taxon>
        <taxon>Viridiplantae</taxon>
        <taxon>Streptophyta</taxon>
        <taxon>Embryophyta</taxon>
        <taxon>Tracheophyta</taxon>
        <taxon>Spermatophyta</taxon>
        <taxon>Magnoliopsida</taxon>
        <taxon>Liliopsida</taxon>
        <taxon>Poales</taxon>
        <taxon>Poaceae</taxon>
        <taxon>PACMAD clade</taxon>
        <taxon>Chloridoideae</taxon>
        <taxon>Eragrostideae</taxon>
        <taxon>Eragrostidinae</taxon>
        <taxon>Eragrostis</taxon>
    </lineage>
</organism>
<feature type="non-terminal residue" evidence="1">
    <location>
        <position position="1"/>
    </location>
</feature>
<dbReference type="PANTHER" id="PTHR18868">
    <property type="entry name" value="OS07G0665300 PROTEIN-RELATED"/>
    <property type="match status" value="1"/>
</dbReference>
<dbReference type="Pfam" id="PF13365">
    <property type="entry name" value="Trypsin_2"/>
    <property type="match status" value="1"/>
</dbReference>
<proteinExistence type="predicted"/>
<reference evidence="1 2" key="1">
    <citation type="journal article" date="2019" name="Sci. Rep.">
        <title>A high-quality genome of Eragrostis curvula grass provides insights into Poaceae evolution and supports new strategies to enhance forage quality.</title>
        <authorList>
            <person name="Carballo J."/>
            <person name="Santos B.A.C.M."/>
            <person name="Zappacosta D."/>
            <person name="Garbus I."/>
            <person name="Selva J.P."/>
            <person name="Gallo C.A."/>
            <person name="Diaz A."/>
            <person name="Albertini E."/>
            <person name="Caccamo M."/>
            <person name="Echenique V."/>
        </authorList>
    </citation>
    <scope>NUCLEOTIDE SEQUENCE [LARGE SCALE GENOMIC DNA]</scope>
    <source>
        <strain evidence="2">cv. Victoria</strain>
        <tissue evidence="1">Leaf</tissue>
    </source>
</reference>
<name>A0A5J9W8Q2_9POAL</name>
<evidence type="ECO:0000313" key="1">
    <source>
        <dbReference type="EMBL" id="TVU43754.1"/>
    </source>
</evidence>
<evidence type="ECO:0000313" key="2">
    <source>
        <dbReference type="Proteomes" id="UP000324897"/>
    </source>
</evidence>
<dbReference type="OrthoDB" id="4217619at2759"/>
<comment type="caution">
    <text evidence="1">The sequence shown here is derived from an EMBL/GenBank/DDBJ whole genome shotgun (WGS) entry which is preliminary data.</text>
</comment>
<dbReference type="PANTHER" id="PTHR18868:SF29">
    <property type="match status" value="1"/>
</dbReference>